<keyword evidence="7" id="KW-0460">Magnesium</keyword>
<keyword evidence="4 11" id="KW-0548">Nucleotidyltransferase</keyword>
<evidence type="ECO:0000313" key="12">
    <source>
        <dbReference type="Proteomes" id="UP000193307"/>
    </source>
</evidence>
<comment type="cofactor">
    <cofactor evidence="1">
        <name>Mg(2+)</name>
        <dbReference type="ChEBI" id="CHEBI:18420"/>
    </cofactor>
</comment>
<evidence type="ECO:0000256" key="1">
    <source>
        <dbReference type="ARBA" id="ARBA00001946"/>
    </source>
</evidence>
<accession>A0A1Y5T4N5</accession>
<dbReference type="GO" id="GO:0008033">
    <property type="term" value="P:tRNA processing"/>
    <property type="evidence" value="ECO:0007669"/>
    <property type="project" value="UniProtKB-KW"/>
</dbReference>
<dbReference type="GO" id="GO:0004810">
    <property type="term" value="F:CCA tRNA nucleotidyltransferase activity"/>
    <property type="evidence" value="ECO:0007669"/>
    <property type="project" value="UniProtKB-EC"/>
</dbReference>
<dbReference type="OrthoDB" id="9805698at2"/>
<evidence type="ECO:0000259" key="9">
    <source>
        <dbReference type="Pfam" id="PF01743"/>
    </source>
</evidence>
<dbReference type="GO" id="GO:0000049">
    <property type="term" value="F:tRNA binding"/>
    <property type="evidence" value="ECO:0007669"/>
    <property type="project" value="TreeGrafter"/>
</dbReference>
<dbReference type="PANTHER" id="PTHR46173">
    <property type="entry name" value="CCA TRNA NUCLEOTIDYLTRANSFERASE 1, MITOCHONDRIAL"/>
    <property type="match status" value="1"/>
</dbReference>
<dbReference type="InterPro" id="IPR002646">
    <property type="entry name" value="PolA_pol_head_dom"/>
</dbReference>
<feature type="domain" description="Poly A polymerase head" evidence="9">
    <location>
        <begin position="29"/>
        <end position="151"/>
    </location>
</feature>
<gene>
    <name evidence="11" type="primary">cca</name>
    <name evidence="11" type="ORF">PAM7971_02628</name>
</gene>
<dbReference type="PANTHER" id="PTHR46173:SF1">
    <property type="entry name" value="CCA TRNA NUCLEOTIDYLTRANSFERASE 1, MITOCHONDRIAL"/>
    <property type="match status" value="1"/>
</dbReference>
<dbReference type="RefSeq" id="WP_085849750.1">
    <property type="nucleotide sequence ID" value="NZ_FNZV01000010.1"/>
</dbReference>
<name>A0A1Y5T4N5_9RHOB</name>
<evidence type="ECO:0000256" key="7">
    <source>
        <dbReference type="ARBA" id="ARBA00022842"/>
    </source>
</evidence>
<evidence type="ECO:0000256" key="3">
    <source>
        <dbReference type="ARBA" id="ARBA00022694"/>
    </source>
</evidence>
<proteinExistence type="inferred from homology"/>
<dbReference type="AlphaFoldDB" id="A0A1Y5T4N5"/>
<protein>
    <submittedName>
        <fullName evidence="11">CCA-adding enzyme</fullName>
        <ecNumber evidence="11">2.7.7.72</ecNumber>
    </submittedName>
</protein>
<evidence type="ECO:0000256" key="5">
    <source>
        <dbReference type="ARBA" id="ARBA00022723"/>
    </source>
</evidence>
<evidence type="ECO:0000256" key="6">
    <source>
        <dbReference type="ARBA" id="ARBA00022741"/>
    </source>
</evidence>
<sequence>MTSVQQAEWFQDDATQIIIHMFQNADTAAFFVGGCVRNSLMNVEVTDVDMSTPVRPESVMALAQAAQLKVIPTGLEHGTVTVIANGQPFEITTFRHDVTTDGRRAVVAFEGSLEEDARRRDFTMNAIYADLAGYVIDPLDGMNDLLERRVRFIGQASDRIREDYLRILRFFRFHASYGDHAAGLDPDALAACASHLEGLAQLSKERISSEVIKLLSAVDPSTAIGAMEASGVLQAIFPTASGRSLYPYVANEFDIDPMARLAALGGKDMDQSLRLSKKQLNRFKIFRSSIGDGRSLNEISFVEGADIAFCIAALRSAMFEQPLPAQTRAQVLNAAEQVFPIRAKDLMPMFSGTELGGALKTLQRAWLESGFALTKPELLKLLDPKSK</sequence>
<dbReference type="InterPro" id="IPR032828">
    <property type="entry name" value="PolyA_RNA-bd"/>
</dbReference>
<evidence type="ECO:0000259" key="10">
    <source>
        <dbReference type="Pfam" id="PF12627"/>
    </source>
</evidence>
<evidence type="ECO:0000256" key="8">
    <source>
        <dbReference type="RuleBase" id="RU003953"/>
    </source>
</evidence>
<keyword evidence="2 8" id="KW-0808">Transferase</keyword>
<evidence type="ECO:0000256" key="2">
    <source>
        <dbReference type="ARBA" id="ARBA00022679"/>
    </source>
</evidence>
<comment type="similarity">
    <text evidence="8">Belongs to the tRNA nucleotidyltransferase/poly(A) polymerase family.</text>
</comment>
<dbReference type="CDD" id="cd05398">
    <property type="entry name" value="NT_ClassII-CCAase"/>
    <property type="match status" value="1"/>
</dbReference>
<dbReference type="SUPFAM" id="SSF81301">
    <property type="entry name" value="Nucleotidyltransferase"/>
    <property type="match status" value="1"/>
</dbReference>
<evidence type="ECO:0000313" key="11">
    <source>
        <dbReference type="EMBL" id="SLN52231.1"/>
    </source>
</evidence>
<dbReference type="EC" id="2.7.7.72" evidence="11"/>
<keyword evidence="6" id="KW-0547">Nucleotide-binding</keyword>
<dbReference type="GO" id="GO:0046872">
    <property type="term" value="F:metal ion binding"/>
    <property type="evidence" value="ECO:0007669"/>
    <property type="project" value="UniProtKB-KW"/>
</dbReference>
<keyword evidence="5" id="KW-0479">Metal-binding</keyword>
<dbReference type="STRING" id="658057.SAMN04488032_11030"/>
<feature type="domain" description="tRNA nucleotidyltransferase/poly(A) polymerase RNA and SrmB- binding" evidence="10">
    <location>
        <begin position="184"/>
        <end position="239"/>
    </location>
</feature>
<dbReference type="Gene3D" id="3.30.460.10">
    <property type="entry name" value="Beta Polymerase, domain 2"/>
    <property type="match status" value="1"/>
</dbReference>
<dbReference type="GO" id="GO:0000166">
    <property type="term" value="F:nucleotide binding"/>
    <property type="evidence" value="ECO:0007669"/>
    <property type="project" value="UniProtKB-KW"/>
</dbReference>
<dbReference type="InterPro" id="IPR043519">
    <property type="entry name" value="NT_sf"/>
</dbReference>
<keyword evidence="3" id="KW-0819">tRNA processing</keyword>
<dbReference type="Proteomes" id="UP000193307">
    <property type="component" value="Unassembled WGS sequence"/>
</dbReference>
<dbReference type="InterPro" id="IPR050264">
    <property type="entry name" value="Bact_CCA-adding_enz_type3_sf"/>
</dbReference>
<dbReference type="Pfam" id="PF12627">
    <property type="entry name" value="PolyA_pol_RNAbd"/>
    <property type="match status" value="1"/>
</dbReference>
<keyword evidence="12" id="KW-1185">Reference proteome</keyword>
<keyword evidence="8" id="KW-0694">RNA-binding</keyword>
<dbReference type="Pfam" id="PF01743">
    <property type="entry name" value="PolyA_pol"/>
    <property type="match status" value="1"/>
</dbReference>
<dbReference type="Gene3D" id="1.10.3090.10">
    <property type="entry name" value="cca-adding enzyme, domain 2"/>
    <property type="match status" value="1"/>
</dbReference>
<dbReference type="EMBL" id="FWFW01000008">
    <property type="protein sequence ID" value="SLN52231.1"/>
    <property type="molecule type" value="Genomic_DNA"/>
</dbReference>
<reference evidence="11 12" key="1">
    <citation type="submission" date="2017-03" db="EMBL/GenBank/DDBJ databases">
        <authorList>
            <person name="Afonso C.L."/>
            <person name="Miller P.J."/>
            <person name="Scott M.A."/>
            <person name="Spackman E."/>
            <person name="Goraichik I."/>
            <person name="Dimitrov K.M."/>
            <person name="Suarez D.L."/>
            <person name="Swayne D.E."/>
        </authorList>
    </citation>
    <scope>NUCLEOTIDE SEQUENCE [LARGE SCALE GENOMIC DNA]</scope>
    <source>
        <strain evidence="11 12">CECT 7971</strain>
    </source>
</reference>
<evidence type="ECO:0000256" key="4">
    <source>
        <dbReference type="ARBA" id="ARBA00022695"/>
    </source>
</evidence>
<dbReference type="SUPFAM" id="SSF81891">
    <property type="entry name" value="Poly A polymerase C-terminal region-like"/>
    <property type="match status" value="1"/>
</dbReference>
<organism evidence="11 12">
    <name type="scientific">Pacificibacter marinus</name>
    <dbReference type="NCBI Taxonomy" id="658057"/>
    <lineage>
        <taxon>Bacteria</taxon>
        <taxon>Pseudomonadati</taxon>
        <taxon>Pseudomonadota</taxon>
        <taxon>Alphaproteobacteria</taxon>
        <taxon>Rhodobacterales</taxon>
        <taxon>Roseobacteraceae</taxon>
        <taxon>Pacificibacter</taxon>
    </lineage>
</organism>